<dbReference type="EMBL" id="CP001734">
    <property type="protein sequence ID" value="ACV69389.1"/>
    <property type="molecule type" value="Genomic_DNA"/>
</dbReference>
<dbReference type="Proteomes" id="UP000001052">
    <property type="component" value="Chromosome"/>
</dbReference>
<evidence type="ECO:0000256" key="2">
    <source>
        <dbReference type="ARBA" id="ARBA00011985"/>
    </source>
</evidence>
<dbReference type="RefSeq" id="WP_015752530.1">
    <property type="nucleotide sequence ID" value="NC_013223.1"/>
</dbReference>
<dbReference type="GO" id="GO:0009691">
    <property type="term" value="P:cytokinin biosynthetic process"/>
    <property type="evidence" value="ECO:0007669"/>
    <property type="project" value="InterPro"/>
</dbReference>
<dbReference type="SUPFAM" id="SSF102405">
    <property type="entry name" value="MCP/YpsA-like"/>
    <property type="match status" value="1"/>
</dbReference>
<accession>C8X4B5</accession>
<dbReference type="EC" id="3.2.2.4" evidence="2"/>
<proteinExistence type="predicted"/>
<dbReference type="Gene3D" id="3.40.50.450">
    <property type="match status" value="1"/>
</dbReference>
<dbReference type="STRING" id="485915.Dret_2105"/>
<dbReference type="NCBIfam" id="TIGR00730">
    <property type="entry name" value="Rossman fold protein, TIGR00730 family"/>
    <property type="match status" value="1"/>
</dbReference>
<dbReference type="AlphaFoldDB" id="C8X4B5"/>
<reference evidence="6" key="1">
    <citation type="submission" date="2009-09" db="EMBL/GenBank/DDBJ databases">
        <title>The complete chromosome of Desulfohalobium retbaense DSM 5692.</title>
        <authorList>
            <consortium name="US DOE Joint Genome Institute (JGI-PGF)"/>
            <person name="Lucas S."/>
            <person name="Copeland A."/>
            <person name="Lapidus A."/>
            <person name="Glavina del Rio T."/>
            <person name="Dalin E."/>
            <person name="Tice H."/>
            <person name="Bruce D."/>
            <person name="Goodwin L."/>
            <person name="Pitluck S."/>
            <person name="Kyrpides N."/>
            <person name="Mavromatis K."/>
            <person name="Ivanova N."/>
            <person name="Mikhailova N."/>
            <person name="Munk A.C."/>
            <person name="Brettin T."/>
            <person name="Detter J.C."/>
            <person name="Han C."/>
            <person name="Tapia R."/>
            <person name="Larimer F."/>
            <person name="Land M."/>
            <person name="Hauser L."/>
            <person name="Markowitz V."/>
            <person name="Cheng J.-F."/>
            <person name="Hugenholtz P."/>
            <person name="Woyke T."/>
            <person name="Wu D."/>
            <person name="Spring S."/>
            <person name="Klenk H.-P."/>
            <person name="Eisen J.A."/>
        </authorList>
    </citation>
    <scope>NUCLEOTIDE SEQUENCE [LARGE SCALE GENOMIC DNA]</scope>
    <source>
        <strain evidence="6">DSM 5692</strain>
    </source>
</reference>
<dbReference type="GO" id="GO:0005829">
    <property type="term" value="C:cytosol"/>
    <property type="evidence" value="ECO:0007669"/>
    <property type="project" value="TreeGrafter"/>
</dbReference>
<evidence type="ECO:0000313" key="5">
    <source>
        <dbReference type="EMBL" id="ACV69389.1"/>
    </source>
</evidence>
<dbReference type="HOGENOM" id="CLU_058336_0_0_7"/>
<dbReference type="GO" id="GO:0008714">
    <property type="term" value="F:AMP nucleosidase activity"/>
    <property type="evidence" value="ECO:0007669"/>
    <property type="project" value="UniProtKB-EC"/>
</dbReference>
<evidence type="ECO:0000256" key="3">
    <source>
        <dbReference type="ARBA" id="ARBA00031983"/>
    </source>
</evidence>
<dbReference type="PANTHER" id="PTHR43393">
    <property type="entry name" value="CYTOKININ RIBOSIDE 5'-MONOPHOSPHATE PHOSPHORIBOHYDROLASE"/>
    <property type="match status" value="1"/>
</dbReference>
<dbReference type="InterPro" id="IPR031100">
    <property type="entry name" value="LOG_fam"/>
</dbReference>
<dbReference type="OrthoDB" id="9801098at2"/>
<dbReference type="InterPro" id="IPR005269">
    <property type="entry name" value="LOG"/>
</dbReference>
<sequence>MPLKKYGRGPFPSATEDARASQCPPDSPQCQSPSYRLAFQDPEFMLRGELRPVRLQLELLKPELILQEEGIESTIVIYGSARIPDPETARAHLETIQQAYEHNPEDRELQNQLAIAHNAVATSHYYDESRKLGRLISQSTPDNQLVVITGGGAGIMGAANHGAHDIGAKNIGLNIVLPHEQAPNQYITPNLAFQFHYFAIRKMHFLLRAKGLVVFPGGFGTLDELFEALTLLQTRKIKPIPVLLFCERFWRRIINFDALVDEGTISQDDLDFFQFVETAEEAWEILAQHNGVANGSTPANDASAD</sequence>
<dbReference type="Pfam" id="PF03641">
    <property type="entry name" value="Lysine_decarbox"/>
    <property type="match status" value="1"/>
</dbReference>
<feature type="compositionally biased region" description="Low complexity" evidence="4">
    <location>
        <begin position="21"/>
        <end position="32"/>
    </location>
</feature>
<evidence type="ECO:0000256" key="4">
    <source>
        <dbReference type="SAM" id="MobiDB-lite"/>
    </source>
</evidence>
<reference evidence="5 6" key="2">
    <citation type="journal article" date="2010" name="Stand. Genomic Sci.">
        <title>Complete genome sequence of Desulfohalobium retbaense type strain (HR(100)).</title>
        <authorList>
            <person name="Spring S."/>
            <person name="Nolan M."/>
            <person name="Lapidus A."/>
            <person name="Glavina Del Rio T."/>
            <person name="Copeland A."/>
            <person name="Tice H."/>
            <person name="Cheng J.F."/>
            <person name="Lucas S."/>
            <person name="Land M."/>
            <person name="Chen F."/>
            <person name="Bruce D."/>
            <person name="Goodwin L."/>
            <person name="Pitluck S."/>
            <person name="Ivanova N."/>
            <person name="Mavromatis K."/>
            <person name="Mikhailova N."/>
            <person name="Pati A."/>
            <person name="Chen A."/>
            <person name="Palaniappan K."/>
            <person name="Hauser L."/>
            <person name="Chang Y.J."/>
            <person name="Jeffries C.D."/>
            <person name="Munk C."/>
            <person name="Kiss H."/>
            <person name="Chain P."/>
            <person name="Han C."/>
            <person name="Brettin T."/>
            <person name="Detter J.C."/>
            <person name="Schuler E."/>
            <person name="Goker M."/>
            <person name="Rohde M."/>
            <person name="Bristow J."/>
            <person name="Eisen J.A."/>
            <person name="Markowitz V."/>
            <person name="Hugenholtz P."/>
            <person name="Kyrpides N.C."/>
            <person name="Klenk H.P."/>
        </authorList>
    </citation>
    <scope>NUCLEOTIDE SEQUENCE [LARGE SCALE GENOMIC DNA]</scope>
    <source>
        <strain evidence="5 6">DSM 5692</strain>
    </source>
</reference>
<keyword evidence="6" id="KW-1185">Reference proteome</keyword>
<protein>
    <recommendedName>
        <fullName evidence="3">AMP nucleosidase</fullName>
        <ecNumber evidence="2">3.2.2.4</ecNumber>
    </recommendedName>
    <alternativeName>
        <fullName evidence="3">AMP nucleosidase</fullName>
    </alternativeName>
</protein>
<name>C8X4B5_DESRD</name>
<comment type="catalytic activity">
    <reaction evidence="1">
        <text>AMP + H2O = D-ribose 5-phosphate + adenine</text>
        <dbReference type="Rhea" id="RHEA:20129"/>
        <dbReference type="ChEBI" id="CHEBI:15377"/>
        <dbReference type="ChEBI" id="CHEBI:16708"/>
        <dbReference type="ChEBI" id="CHEBI:78346"/>
        <dbReference type="ChEBI" id="CHEBI:456215"/>
        <dbReference type="EC" id="3.2.2.4"/>
    </reaction>
</comment>
<dbReference type="InterPro" id="IPR052341">
    <property type="entry name" value="LOG_family_nucleotidases"/>
</dbReference>
<dbReference type="PANTHER" id="PTHR43393:SF3">
    <property type="entry name" value="LYSINE DECARBOXYLASE-LIKE PROTEIN"/>
    <property type="match status" value="1"/>
</dbReference>
<gene>
    <name evidence="5" type="ordered locus">Dret_2105</name>
</gene>
<feature type="region of interest" description="Disordered" evidence="4">
    <location>
        <begin position="1"/>
        <end position="32"/>
    </location>
</feature>
<evidence type="ECO:0000313" key="6">
    <source>
        <dbReference type="Proteomes" id="UP000001052"/>
    </source>
</evidence>
<dbReference type="KEGG" id="drt:Dret_2105"/>
<dbReference type="eggNOG" id="COG1611">
    <property type="taxonomic scope" value="Bacteria"/>
</dbReference>
<organism evidence="5 6">
    <name type="scientific">Desulfohalobium retbaense (strain ATCC 49708 / DSM 5692 / JCM 16813 / HR100)</name>
    <dbReference type="NCBI Taxonomy" id="485915"/>
    <lineage>
        <taxon>Bacteria</taxon>
        <taxon>Pseudomonadati</taxon>
        <taxon>Thermodesulfobacteriota</taxon>
        <taxon>Desulfovibrionia</taxon>
        <taxon>Desulfovibrionales</taxon>
        <taxon>Desulfohalobiaceae</taxon>
        <taxon>Desulfohalobium</taxon>
    </lineage>
</organism>
<evidence type="ECO:0000256" key="1">
    <source>
        <dbReference type="ARBA" id="ARBA00000274"/>
    </source>
</evidence>